<comment type="caution">
    <text evidence="2">The sequence shown here is derived from an EMBL/GenBank/DDBJ whole genome shotgun (WGS) entry which is preliminary data.</text>
</comment>
<evidence type="ECO:0000313" key="3">
    <source>
        <dbReference type="Proteomes" id="UP000676336"/>
    </source>
</evidence>
<dbReference type="Proteomes" id="UP000676336">
    <property type="component" value="Unassembled WGS sequence"/>
</dbReference>
<name>A0A8S3C440_9BILA</name>
<gene>
    <name evidence="2" type="ORF">SMN809_LOCUS51119</name>
</gene>
<dbReference type="EMBL" id="CAJOBI010170685">
    <property type="protein sequence ID" value="CAF4887650.1"/>
    <property type="molecule type" value="Genomic_DNA"/>
</dbReference>
<proteinExistence type="predicted"/>
<feature type="coiled-coil region" evidence="1">
    <location>
        <begin position="15"/>
        <end position="45"/>
    </location>
</feature>
<dbReference type="AlphaFoldDB" id="A0A8S3C440"/>
<organism evidence="2 3">
    <name type="scientific">Rotaria magnacalcarata</name>
    <dbReference type="NCBI Taxonomy" id="392030"/>
    <lineage>
        <taxon>Eukaryota</taxon>
        <taxon>Metazoa</taxon>
        <taxon>Spiralia</taxon>
        <taxon>Gnathifera</taxon>
        <taxon>Rotifera</taxon>
        <taxon>Eurotatoria</taxon>
        <taxon>Bdelloidea</taxon>
        <taxon>Philodinida</taxon>
        <taxon>Philodinidae</taxon>
        <taxon>Rotaria</taxon>
    </lineage>
</organism>
<reference evidence="2" key="1">
    <citation type="submission" date="2021-02" db="EMBL/GenBank/DDBJ databases">
        <authorList>
            <person name="Nowell W R."/>
        </authorList>
    </citation>
    <scope>NUCLEOTIDE SEQUENCE</scope>
</reference>
<feature type="non-terminal residue" evidence="2">
    <location>
        <position position="64"/>
    </location>
</feature>
<keyword evidence="1" id="KW-0175">Coiled coil</keyword>
<sequence length="64" mass="7876">MHDLDKQLRRFLDNNYELRDAVQEIRQLKEQLKLKDRQMEDLAQYANRKDLTVNEVTDENEELR</sequence>
<protein>
    <submittedName>
        <fullName evidence="2">Uncharacterized protein</fullName>
    </submittedName>
</protein>
<accession>A0A8S3C440</accession>
<evidence type="ECO:0000313" key="2">
    <source>
        <dbReference type="EMBL" id="CAF4887650.1"/>
    </source>
</evidence>
<evidence type="ECO:0000256" key="1">
    <source>
        <dbReference type="SAM" id="Coils"/>
    </source>
</evidence>